<keyword evidence="2" id="KW-1185">Reference proteome</keyword>
<organism evidence="1 2">
    <name type="scientific">Sphaerodactylus townsendi</name>
    <dbReference type="NCBI Taxonomy" id="933632"/>
    <lineage>
        <taxon>Eukaryota</taxon>
        <taxon>Metazoa</taxon>
        <taxon>Chordata</taxon>
        <taxon>Craniata</taxon>
        <taxon>Vertebrata</taxon>
        <taxon>Euteleostomi</taxon>
        <taxon>Lepidosauria</taxon>
        <taxon>Squamata</taxon>
        <taxon>Bifurcata</taxon>
        <taxon>Gekkota</taxon>
        <taxon>Sphaerodactylidae</taxon>
        <taxon>Sphaerodactylus</taxon>
    </lineage>
</organism>
<protein>
    <submittedName>
        <fullName evidence="1">Uncharacterized protein</fullName>
    </submittedName>
</protein>
<dbReference type="Proteomes" id="UP000827872">
    <property type="component" value="Linkage Group LG01"/>
</dbReference>
<comment type="caution">
    <text evidence="1">The sequence shown here is derived from an EMBL/GenBank/DDBJ whole genome shotgun (WGS) entry which is preliminary data.</text>
</comment>
<name>A0ACB8GD60_9SAUR</name>
<dbReference type="EMBL" id="CM037614">
    <property type="protein sequence ID" value="KAH8017713.1"/>
    <property type="molecule type" value="Genomic_DNA"/>
</dbReference>
<evidence type="ECO:0000313" key="1">
    <source>
        <dbReference type="EMBL" id="KAH8017713.1"/>
    </source>
</evidence>
<evidence type="ECO:0000313" key="2">
    <source>
        <dbReference type="Proteomes" id="UP000827872"/>
    </source>
</evidence>
<sequence>MLDLGRMESDTELEFDVEMEECSSFMSDESSDRVADTSPDEWVSESAKISPLEELQLYAEQMIWMVKELGADISTMMHKPKGNIMQHLYNEEGEKYLETYKLAMVSMGTTLRAY</sequence>
<reference evidence="1" key="1">
    <citation type="submission" date="2021-08" db="EMBL/GenBank/DDBJ databases">
        <title>The first chromosome-level gecko genome reveals the dynamic sex chromosomes of Neotropical dwarf geckos (Sphaerodactylidae: Sphaerodactylus).</title>
        <authorList>
            <person name="Pinto B.J."/>
            <person name="Keating S.E."/>
            <person name="Gamble T."/>
        </authorList>
    </citation>
    <scope>NUCLEOTIDE SEQUENCE</scope>
    <source>
        <strain evidence="1">TG3544</strain>
    </source>
</reference>
<gene>
    <name evidence="1" type="ORF">K3G42_032093</name>
</gene>
<accession>A0ACB8GD60</accession>
<proteinExistence type="predicted"/>